<dbReference type="GO" id="GO:0017004">
    <property type="term" value="P:cytochrome complex assembly"/>
    <property type="evidence" value="ECO:0007669"/>
    <property type="project" value="UniProtKB-KW"/>
</dbReference>
<dbReference type="GO" id="GO:0015036">
    <property type="term" value="F:disulfide oxidoreductase activity"/>
    <property type="evidence" value="ECO:0007669"/>
    <property type="project" value="InterPro"/>
</dbReference>
<gene>
    <name evidence="7" type="ORF">Thini_1230</name>
</gene>
<evidence type="ECO:0000313" key="7">
    <source>
        <dbReference type="EMBL" id="EIJ33848.1"/>
    </source>
</evidence>
<dbReference type="NCBIfam" id="TIGR00385">
    <property type="entry name" value="dsbE"/>
    <property type="match status" value="1"/>
</dbReference>
<dbReference type="AlphaFoldDB" id="A0A656HAR6"/>
<dbReference type="InterPro" id="IPR013740">
    <property type="entry name" value="Redoxin"/>
</dbReference>
<evidence type="ECO:0000313" key="8">
    <source>
        <dbReference type="Proteomes" id="UP000005317"/>
    </source>
</evidence>
<dbReference type="OrthoDB" id="9799347at2"/>
<dbReference type="PROSITE" id="PS51352">
    <property type="entry name" value="THIOREDOXIN_2"/>
    <property type="match status" value="1"/>
</dbReference>
<dbReference type="SUPFAM" id="SSF52833">
    <property type="entry name" value="Thioredoxin-like"/>
    <property type="match status" value="1"/>
</dbReference>
<organism evidence="7 8">
    <name type="scientific">Thiothrix nivea (strain ATCC 35100 / DSM 5205 / JP2)</name>
    <dbReference type="NCBI Taxonomy" id="870187"/>
    <lineage>
        <taxon>Bacteria</taxon>
        <taxon>Pseudomonadati</taxon>
        <taxon>Pseudomonadota</taxon>
        <taxon>Gammaproteobacteria</taxon>
        <taxon>Thiotrichales</taxon>
        <taxon>Thiotrichaceae</taxon>
        <taxon>Thiothrix</taxon>
    </lineage>
</organism>
<feature type="domain" description="Thioredoxin" evidence="6">
    <location>
        <begin position="32"/>
        <end position="174"/>
    </location>
</feature>
<dbReference type="GO" id="GO:0005886">
    <property type="term" value="C:plasma membrane"/>
    <property type="evidence" value="ECO:0007669"/>
    <property type="project" value="UniProtKB-SubCell"/>
</dbReference>
<proteinExistence type="inferred from homology"/>
<comment type="subcellular location">
    <subcellularLocation>
        <location evidence="1">Cell inner membrane</location>
        <topology evidence="1">Single-pass membrane protein</topology>
        <orientation evidence="1">Periplasmic side</orientation>
    </subcellularLocation>
</comment>
<keyword evidence="3" id="KW-0201">Cytochrome c-type biogenesis</keyword>
<dbReference type="InterPro" id="IPR013766">
    <property type="entry name" value="Thioredoxin_domain"/>
</dbReference>
<dbReference type="Proteomes" id="UP000005317">
    <property type="component" value="Unassembled WGS sequence"/>
</dbReference>
<reference evidence="8" key="1">
    <citation type="journal article" date="2011" name="Stand. Genomic Sci.">
        <title>Genome sequence of the filamentous, gliding Thiothrix nivea neotype strain (JP2(T)).</title>
        <authorList>
            <person name="Lapidus A."/>
            <person name="Nolan M."/>
            <person name="Lucas S."/>
            <person name="Glavina Del Rio T."/>
            <person name="Tice H."/>
            <person name="Cheng J.F."/>
            <person name="Tapia R."/>
            <person name="Han C."/>
            <person name="Goodwin L."/>
            <person name="Pitluck S."/>
            <person name="Liolios K."/>
            <person name="Pagani I."/>
            <person name="Ivanova N."/>
            <person name="Huntemann M."/>
            <person name="Mavromatis K."/>
            <person name="Mikhailova N."/>
            <person name="Pati A."/>
            <person name="Chen A."/>
            <person name="Palaniappan K."/>
            <person name="Land M."/>
            <person name="Brambilla E.M."/>
            <person name="Rohde M."/>
            <person name="Abt B."/>
            <person name="Verbarg S."/>
            <person name="Goker M."/>
            <person name="Bristow J."/>
            <person name="Eisen J.A."/>
            <person name="Markowitz V."/>
            <person name="Hugenholtz P."/>
            <person name="Kyrpides N.C."/>
            <person name="Klenk H.P."/>
            <person name="Woyke T."/>
        </authorList>
    </citation>
    <scope>NUCLEOTIDE SEQUENCE [LARGE SCALE GENOMIC DNA]</scope>
    <source>
        <strain evidence="8">ATCC 35100 / DSM 5205 / JP2</strain>
    </source>
</reference>
<dbReference type="EMBL" id="JH651384">
    <property type="protein sequence ID" value="EIJ33848.1"/>
    <property type="molecule type" value="Genomic_DNA"/>
</dbReference>
<dbReference type="PANTHER" id="PTHR42852:SF6">
    <property type="entry name" value="THIOL:DISULFIDE INTERCHANGE PROTEIN DSBE"/>
    <property type="match status" value="1"/>
</dbReference>
<name>A0A656HAR6_THINJ</name>
<dbReference type="GO" id="GO:0030288">
    <property type="term" value="C:outer membrane-bounded periplasmic space"/>
    <property type="evidence" value="ECO:0007669"/>
    <property type="project" value="InterPro"/>
</dbReference>
<dbReference type="InterPro" id="IPR050553">
    <property type="entry name" value="Thioredoxin_ResA/DsbE_sf"/>
</dbReference>
<evidence type="ECO:0000256" key="3">
    <source>
        <dbReference type="ARBA" id="ARBA00022748"/>
    </source>
</evidence>
<dbReference type="Gene3D" id="3.40.30.10">
    <property type="entry name" value="Glutaredoxin"/>
    <property type="match status" value="1"/>
</dbReference>
<evidence type="ECO:0000256" key="5">
    <source>
        <dbReference type="ARBA" id="ARBA00023284"/>
    </source>
</evidence>
<comment type="similarity">
    <text evidence="2">Belongs to the thioredoxin family. DsbE subfamily.</text>
</comment>
<keyword evidence="8" id="KW-1185">Reference proteome</keyword>
<dbReference type="InterPro" id="IPR004799">
    <property type="entry name" value="Periplasmic_diS_OxRdtase_DsbE"/>
</dbReference>
<evidence type="ECO:0000256" key="1">
    <source>
        <dbReference type="ARBA" id="ARBA00004383"/>
    </source>
</evidence>
<dbReference type="Pfam" id="PF08534">
    <property type="entry name" value="Redoxin"/>
    <property type="match status" value="1"/>
</dbReference>
<dbReference type="RefSeq" id="WP_002707796.1">
    <property type="nucleotide sequence ID" value="NZ_JH651384.1"/>
</dbReference>
<evidence type="ECO:0000256" key="2">
    <source>
        <dbReference type="ARBA" id="ARBA00007758"/>
    </source>
</evidence>
<protein>
    <submittedName>
        <fullName evidence="7">Periplasmic protein thiol/disulfide oxidoreductase DsbE</fullName>
    </submittedName>
</protein>
<keyword evidence="4" id="KW-1015">Disulfide bond</keyword>
<evidence type="ECO:0000256" key="4">
    <source>
        <dbReference type="ARBA" id="ARBA00023157"/>
    </source>
</evidence>
<dbReference type="InterPro" id="IPR036249">
    <property type="entry name" value="Thioredoxin-like_sf"/>
</dbReference>
<keyword evidence="5" id="KW-0676">Redox-active center</keyword>
<evidence type="ECO:0000259" key="6">
    <source>
        <dbReference type="PROSITE" id="PS51352"/>
    </source>
</evidence>
<dbReference type="CDD" id="cd03010">
    <property type="entry name" value="TlpA_like_DsbE"/>
    <property type="match status" value="1"/>
</dbReference>
<accession>A0A656HAR6</accession>
<dbReference type="PANTHER" id="PTHR42852">
    <property type="entry name" value="THIOL:DISULFIDE INTERCHANGE PROTEIN DSBE"/>
    <property type="match status" value="1"/>
</dbReference>
<sequence precursor="true">MLKYFLPLGAFLLLVVLLAVGLKLDPREVPSPFIGKPAPAIDAAQLNTDADIFSSSSLKGEVWLLNVWASWCGECQREHPVLTDLVAEQKIKVVGLNYKDAPADAQRWLAQFGNPFARIVTDPKGKVGLDWGVYGTPETFIIDRDGIIRYKQIGPMSRKAVEEKILPLLTELRKGGTP</sequence>